<feature type="compositionally biased region" description="Basic and acidic residues" evidence="1">
    <location>
        <begin position="69"/>
        <end position="86"/>
    </location>
</feature>
<dbReference type="GO" id="GO:0033617">
    <property type="term" value="P:mitochondrial respiratory chain complex IV assembly"/>
    <property type="evidence" value="ECO:0007669"/>
    <property type="project" value="InterPro"/>
</dbReference>
<sequence length="86" mass="10097">MARPGHAWSRPSLEEDDEEAEDPLDAMILRTGCAAQHRELQECMAARQDWRHCQAQVRAFGECMARRQRAQEPHQLRKEEKKKNNK</sequence>
<evidence type="ECO:0008006" key="4">
    <source>
        <dbReference type="Google" id="ProtNLM"/>
    </source>
</evidence>
<evidence type="ECO:0000313" key="3">
    <source>
        <dbReference type="Proteomes" id="UP000694551"/>
    </source>
</evidence>
<feature type="region of interest" description="Disordered" evidence="1">
    <location>
        <begin position="67"/>
        <end position="86"/>
    </location>
</feature>
<dbReference type="GO" id="GO:0005758">
    <property type="term" value="C:mitochondrial intermembrane space"/>
    <property type="evidence" value="ECO:0007669"/>
    <property type="project" value="InterPro"/>
</dbReference>
<proteinExistence type="predicted"/>
<dbReference type="Ensembl" id="ENSSOCT00000014632.1">
    <property type="protein sequence ID" value="ENSSOCP00000014256.1"/>
    <property type="gene ID" value="ENSSOCG00000010790.1"/>
</dbReference>
<organism evidence="2 3">
    <name type="scientific">Strix occidentalis caurina</name>
    <name type="common">northern spotted owl</name>
    <dbReference type="NCBI Taxonomy" id="311401"/>
    <lineage>
        <taxon>Eukaryota</taxon>
        <taxon>Metazoa</taxon>
        <taxon>Chordata</taxon>
        <taxon>Craniata</taxon>
        <taxon>Vertebrata</taxon>
        <taxon>Euteleostomi</taxon>
        <taxon>Archelosauria</taxon>
        <taxon>Archosauria</taxon>
        <taxon>Dinosauria</taxon>
        <taxon>Saurischia</taxon>
        <taxon>Theropoda</taxon>
        <taxon>Coelurosauria</taxon>
        <taxon>Aves</taxon>
        <taxon>Neognathae</taxon>
        <taxon>Neoaves</taxon>
        <taxon>Telluraves</taxon>
        <taxon>Strigiformes</taxon>
        <taxon>Strigidae</taxon>
        <taxon>Strix</taxon>
    </lineage>
</organism>
<dbReference type="PANTHER" id="PTHR13639:SF2">
    <property type="entry name" value="CYTOCHROME C OXIDASE ASSEMBLY FACTOR 4 HOMOLOG, MITOCHONDRIAL"/>
    <property type="match status" value="1"/>
</dbReference>
<reference evidence="2" key="2">
    <citation type="submission" date="2025-09" db="UniProtKB">
        <authorList>
            <consortium name="Ensembl"/>
        </authorList>
    </citation>
    <scope>IDENTIFICATION</scope>
</reference>
<dbReference type="PROSITE" id="PS51808">
    <property type="entry name" value="CHCH"/>
    <property type="match status" value="1"/>
</dbReference>
<reference evidence="2" key="1">
    <citation type="submission" date="2025-08" db="UniProtKB">
        <authorList>
            <consortium name="Ensembl"/>
        </authorList>
    </citation>
    <scope>IDENTIFICATION</scope>
</reference>
<dbReference type="Proteomes" id="UP000694551">
    <property type="component" value="Unplaced"/>
</dbReference>
<feature type="region of interest" description="Disordered" evidence="1">
    <location>
        <begin position="1"/>
        <end position="22"/>
    </location>
</feature>
<dbReference type="InterPro" id="IPR039870">
    <property type="entry name" value="Coa4-like"/>
</dbReference>
<dbReference type="AlphaFoldDB" id="A0A8D0FAX7"/>
<evidence type="ECO:0000313" key="2">
    <source>
        <dbReference type="Ensembl" id="ENSSOCP00000014256.1"/>
    </source>
</evidence>
<accession>A0A8D0FAX7</accession>
<dbReference type="PANTHER" id="PTHR13639">
    <property type="entry name" value="CYTOCHROME C OXIDASE ASSEMBLY FACTOR 4 HOMOLOG, MITOCHONDRIAL"/>
    <property type="match status" value="1"/>
</dbReference>
<evidence type="ECO:0000256" key="1">
    <source>
        <dbReference type="SAM" id="MobiDB-lite"/>
    </source>
</evidence>
<protein>
    <recommendedName>
        <fullName evidence="4">Cytochrome c oxidase assembly factor 4 homolog</fullName>
    </recommendedName>
</protein>
<name>A0A8D0FAX7_STROC</name>
<keyword evidence="3" id="KW-1185">Reference proteome</keyword>